<proteinExistence type="predicted"/>
<dbReference type="InterPro" id="IPR036638">
    <property type="entry name" value="HLH_DNA-bd_sf"/>
</dbReference>
<dbReference type="PANTHER" id="PTHR41263">
    <property type="entry name" value="ASPARTYL-PHOSPHATE PHOSPHATASE YISI"/>
    <property type="match status" value="1"/>
</dbReference>
<reference evidence="1 2" key="1">
    <citation type="submission" date="2021-10" db="EMBL/GenBank/DDBJ databases">
        <authorList>
            <person name="Criscuolo A."/>
        </authorList>
    </citation>
    <scope>NUCLEOTIDE SEQUENCE [LARGE SCALE GENOMIC DNA]</scope>
    <source>
        <strain evidence="2">CIP 111899</strain>
    </source>
</reference>
<dbReference type="EMBL" id="CAKJTI010000002">
    <property type="protein sequence ID" value="CAG9611403.1"/>
    <property type="molecule type" value="Genomic_DNA"/>
</dbReference>
<evidence type="ECO:0000313" key="1">
    <source>
        <dbReference type="EMBL" id="CAG9611403.1"/>
    </source>
</evidence>
<dbReference type="RefSeq" id="WP_230573706.1">
    <property type="nucleotide sequence ID" value="NZ_CAKJTI010000002.1"/>
</dbReference>
<accession>A0ABN7ZVV7</accession>
<dbReference type="InterPro" id="IPR018540">
    <property type="entry name" value="Spo0E-like"/>
</dbReference>
<dbReference type="InterPro" id="IPR053028">
    <property type="entry name" value="Spo0E-like_phosphatase"/>
</dbReference>
<sequence>MKTIDIQERMEEKRKELIELVRDYGFYHDRVIVCSQELDSLVYLLMESTIYTEKASHMSEKKNTITTACLTE</sequence>
<organism evidence="1 2">
    <name type="scientific">Bacillus rhizoplanae</name>
    <dbReference type="NCBI Taxonomy" id="2880966"/>
    <lineage>
        <taxon>Bacteria</taxon>
        <taxon>Bacillati</taxon>
        <taxon>Bacillota</taxon>
        <taxon>Bacilli</taxon>
        <taxon>Bacillales</taxon>
        <taxon>Bacillaceae</taxon>
        <taxon>Bacillus</taxon>
    </lineage>
</organism>
<dbReference type="PANTHER" id="PTHR41263:SF1">
    <property type="entry name" value="ASPARTYL-PHOSPHATE PHOSPHATASE YISI"/>
    <property type="match status" value="1"/>
</dbReference>
<dbReference type="Proteomes" id="UP000789423">
    <property type="component" value="Unassembled WGS sequence"/>
</dbReference>
<dbReference type="InterPro" id="IPR037208">
    <property type="entry name" value="Spo0E-like_sf"/>
</dbReference>
<comment type="caution">
    <text evidence="1">The sequence shown here is derived from an EMBL/GenBank/DDBJ whole genome shotgun (WGS) entry which is preliminary data.</text>
</comment>
<protein>
    <recommendedName>
        <fullName evidence="3">Aspartyl-phosphate phosphatase Spo0E family protein</fullName>
    </recommendedName>
</protein>
<keyword evidence="2" id="KW-1185">Reference proteome</keyword>
<gene>
    <name evidence="1" type="ORF">BACCIP111899_00574</name>
</gene>
<dbReference type="Gene3D" id="4.10.280.10">
    <property type="entry name" value="Helix-loop-helix DNA-binding domain"/>
    <property type="match status" value="1"/>
</dbReference>
<dbReference type="SUPFAM" id="SSF140500">
    <property type="entry name" value="BAS1536-like"/>
    <property type="match status" value="1"/>
</dbReference>
<name>A0ABN7ZVV7_9BACI</name>
<evidence type="ECO:0008006" key="3">
    <source>
        <dbReference type="Google" id="ProtNLM"/>
    </source>
</evidence>
<dbReference type="Pfam" id="PF09388">
    <property type="entry name" value="SpoOE-like"/>
    <property type="match status" value="1"/>
</dbReference>
<evidence type="ECO:0000313" key="2">
    <source>
        <dbReference type="Proteomes" id="UP000789423"/>
    </source>
</evidence>